<evidence type="ECO:0000259" key="3">
    <source>
        <dbReference type="PROSITE" id="PS50966"/>
    </source>
</evidence>
<accession>A0ABV3DHY1</accession>
<gene>
    <name evidence="4" type="ORF">AB0C36_17795</name>
</gene>
<name>A0ABV3DHY1_9ACTN</name>
<keyword evidence="5" id="KW-1185">Reference proteome</keyword>
<evidence type="ECO:0000256" key="1">
    <source>
        <dbReference type="PROSITE-ProRule" id="PRU00325"/>
    </source>
</evidence>
<sequence>MSSSVHSFTYLRSSALLAGDGAPRLSLETCGGLTSHGLSPFPRFFAGFLTAPEAAAGGLLAVADVAATRYYQPQNRAWLDPVVTGNGDRLRFESFSGCGGVYARLDVLPDGIDGEMLGTGTTNVDVNAPLREALAMVGGSDPLHMAVGPDDVTVTTFDGPIVEKKVPLPDRWLRGFAEVQVLASRFDLRAELGAVEAVRFLRSLPKNNRQVLWVRPAGRTLRAAPGPAVGAVCLAGPDRLRALARILRHAKALRVYGPAVAPGSPAVASAWEVELPGMRLTLTVSPDAARGFSGEGAVLDALATDQAAEDADLVSALLAWEPRVEVGDLARDAGIDADRVRAALVRLGTSGRIGYDVAEAAYFHRELPYDTGRAERMNPRLRDAHALVDGGAVAVDGERAQVRSRETTYQVRMAGDGTCTCEWWAKHRGGRGPCKHVLATQIVARRAASGADGSGTTAGTAATASAAANTAQSTAANTGATTTGTETSR</sequence>
<evidence type="ECO:0000256" key="2">
    <source>
        <dbReference type="SAM" id="MobiDB-lite"/>
    </source>
</evidence>
<evidence type="ECO:0000313" key="5">
    <source>
        <dbReference type="Proteomes" id="UP001551482"/>
    </source>
</evidence>
<dbReference type="PROSITE" id="PS50966">
    <property type="entry name" value="ZF_SWIM"/>
    <property type="match status" value="1"/>
</dbReference>
<feature type="domain" description="SWIM-type" evidence="3">
    <location>
        <begin position="409"/>
        <end position="445"/>
    </location>
</feature>
<evidence type="ECO:0000313" key="4">
    <source>
        <dbReference type="EMBL" id="MEU8135362.1"/>
    </source>
</evidence>
<reference evidence="4 5" key="1">
    <citation type="submission" date="2024-06" db="EMBL/GenBank/DDBJ databases">
        <title>The Natural Products Discovery Center: Release of the First 8490 Sequenced Strains for Exploring Actinobacteria Biosynthetic Diversity.</title>
        <authorList>
            <person name="Kalkreuter E."/>
            <person name="Kautsar S.A."/>
            <person name="Yang D."/>
            <person name="Bader C.D."/>
            <person name="Teijaro C.N."/>
            <person name="Fluegel L."/>
            <person name="Davis C.M."/>
            <person name="Simpson J.R."/>
            <person name="Lauterbach L."/>
            <person name="Steele A.D."/>
            <person name="Gui C."/>
            <person name="Meng S."/>
            <person name="Li G."/>
            <person name="Viehrig K."/>
            <person name="Ye F."/>
            <person name="Su P."/>
            <person name="Kiefer A.F."/>
            <person name="Nichols A."/>
            <person name="Cepeda A.J."/>
            <person name="Yan W."/>
            <person name="Fan B."/>
            <person name="Jiang Y."/>
            <person name="Adhikari A."/>
            <person name="Zheng C.-J."/>
            <person name="Schuster L."/>
            <person name="Cowan T.M."/>
            <person name="Smanski M.J."/>
            <person name="Chevrette M.G."/>
            <person name="De Carvalho L.P.S."/>
            <person name="Shen B."/>
        </authorList>
    </citation>
    <scope>NUCLEOTIDE SEQUENCE [LARGE SCALE GENOMIC DNA]</scope>
    <source>
        <strain evidence="4 5">NPDC048946</strain>
    </source>
</reference>
<dbReference type="InterPro" id="IPR007527">
    <property type="entry name" value="Znf_SWIM"/>
</dbReference>
<proteinExistence type="predicted"/>
<organism evidence="4 5">
    <name type="scientific">Streptodolium elevatio</name>
    <dbReference type="NCBI Taxonomy" id="3157996"/>
    <lineage>
        <taxon>Bacteria</taxon>
        <taxon>Bacillati</taxon>
        <taxon>Actinomycetota</taxon>
        <taxon>Actinomycetes</taxon>
        <taxon>Kitasatosporales</taxon>
        <taxon>Streptomycetaceae</taxon>
        <taxon>Streptodolium</taxon>
    </lineage>
</organism>
<keyword evidence="1" id="KW-0862">Zinc</keyword>
<comment type="caution">
    <text evidence="4">The sequence shown here is derived from an EMBL/GenBank/DDBJ whole genome shotgun (WGS) entry which is preliminary data.</text>
</comment>
<protein>
    <submittedName>
        <fullName evidence="4">SWIM zinc finger family protein</fullName>
    </submittedName>
</protein>
<feature type="region of interest" description="Disordered" evidence="2">
    <location>
        <begin position="448"/>
        <end position="489"/>
    </location>
</feature>
<keyword evidence="1" id="KW-0479">Metal-binding</keyword>
<dbReference type="Pfam" id="PF04434">
    <property type="entry name" value="SWIM"/>
    <property type="match status" value="1"/>
</dbReference>
<dbReference type="RefSeq" id="WP_358355056.1">
    <property type="nucleotide sequence ID" value="NZ_JBEZFP010000041.1"/>
</dbReference>
<keyword evidence="1" id="KW-0863">Zinc-finger</keyword>
<dbReference type="Proteomes" id="UP001551482">
    <property type="component" value="Unassembled WGS sequence"/>
</dbReference>
<dbReference type="EMBL" id="JBEZFP010000041">
    <property type="protein sequence ID" value="MEU8135362.1"/>
    <property type="molecule type" value="Genomic_DNA"/>
</dbReference>